<evidence type="ECO:0000256" key="1">
    <source>
        <dbReference type="PROSITE-ProRule" id="PRU00023"/>
    </source>
</evidence>
<accession>A0A814U407</accession>
<reference evidence="2" key="1">
    <citation type="submission" date="2021-02" db="EMBL/GenBank/DDBJ databases">
        <authorList>
            <person name="Nowell W R."/>
        </authorList>
    </citation>
    <scope>NUCLEOTIDE SEQUENCE</scope>
</reference>
<evidence type="ECO:0000313" key="2">
    <source>
        <dbReference type="EMBL" id="CAF1169596.1"/>
    </source>
</evidence>
<dbReference type="EMBL" id="CAJOBC010007467">
    <property type="protein sequence ID" value="CAF3933358.1"/>
    <property type="molecule type" value="Genomic_DNA"/>
</dbReference>
<keyword evidence="4" id="KW-1185">Reference proteome</keyword>
<dbReference type="AlphaFoldDB" id="A0A814U407"/>
<gene>
    <name evidence="2" type="ORF">GPM918_LOCUS22110</name>
    <name evidence="3" type="ORF">SRO942_LOCUS22108</name>
</gene>
<protein>
    <submittedName>
        <fullName evidence="2">Uncharacterized protein</fullName>
    </submittedName>
</protein>
<dbReference type="SUPFAM" id="SSF48403">
    <property type="entry name" value="Ankyrin repeat"/>
    <property type="match status" value="1"/>
</dbReference>
<name>A0A814U407_9BILA</name>
<organism evidence="2 4">
    <name type="scientific">Didymodactylos carnosus</name>
    <dbReference type="NCBI Taxonomy" id="1234261"/>
    <lineage>
        <taxon>Eukaryota</taxon>
        <taxon>Metazoa</taxon>
        <taxon>Spiralia</taxon>
        <taxon>Gnathifera</taxon>
        <taxon>Rotifera</taxon>
        <taxon>Eurotatoria</taxon>
        <taxon>Bdelloidea</taxon>
        <taxon>Philodinida</taxon>
        <taxon>Philodinidae</taxon>
        <taxon>Didymodactylos</taxon>
    </lineage>
</organism>
<dbReference type="InterPro" id="IPR002110">
    <property type="entry name" value="Ankyrin_rpt"/>
</dbReference>
<dbReference type="Gene3D" id="1.25.40.20">
    <property type="entry name" value="Ankyrin repeat-containing domain"/>
    <property type="match status" value="1"/>
</dbReference>
<evidence type="ECO:0000313" key="3">
    <source>
        <dbReference type="EMBL" id="CAF3933358.1"/>
    </source>
</evidence>
<dbReference type="Proteomes" id="UP000681722">
    <property type="component" value="Unassembled WGS sequence"/>
</dbReference>
<dbReference type="PROSITE" id="PS50088">
    <property type="entry name" value="ANK_REPEAT"/>
    <property type="match status" value="1"/>
</dbReference>
<dbReference type="Proteomes" id="UP000663829">
    <property type="component" value="Unassembled WGS sequence"/>
</dbReference>
<sequence length="160" mass="18690">MTMEQVNRLELTDSTALHVASYYDHQEIVQLLVEFGASRSIINKHKCVPYDEASNLETQQLFHRSFNNNRFVGTISGNGQIEWIANDRTVKICQTARALVNSVHYGIDRHIHWIRKSYTDKYFNHIDNIDVILHFFKRTKKENNPVYLIKAYSSAEANFL</sequence>
<dbReference type="OrthoDB" id="194358at2759"/>
<proteinExistence type="predicted"/>
<keyword evidence="1" id="KW-0040">ANK repeat</keyword>
<dbReference type="PROSITE" id="PS50297">
    <property type="entry name" value="ANK_REP_REGION"/>
    <property type="match status" value="1"/>
</dbReference>
<comment type="caution">
    <text evidence="2">The sequence shown here is derived from an EMBL/GenBank/DDBJ whole genome shotgun (WGS) entry which is preliminary data.</text>
</comment>
<dbReference type="InterPro" id="IPR036770">
    <property type="entry name" value="Ankyrin_rpt-contain_sf"/>
</dbReference>
<dbReference type="Pfam" id="PF00023">
    <property type="entry name" value="Ank"/>
    <property type="match status" value="1"/>
</dbReference>
<feature type="repeat" description="ANK" evidence="1">
    <location>
        <begin position="12"/>
        <end position="44"/>
    </location>
</feature>
<dbReference type="EMBL" id="CAJNOQ010007467">
    <property type="protein sequence ID" value="CAF1169596.1"/>
    <property type="molecule type" value="Genomic_DNA"/>
</dbReference>
<evidence type="ECO:0000313" key="4">
    <source>
        <dbReference type="Proteomes" id="UP000663829"/>
    </source>
</evidence>